<dbReference type="Gene3D" id="1.20.1280.50">
    <property type="match status" value="1"/>
</dbReference>
<evidence type="ECO:0000313" key="3">
    <source>
        <dbReference type="Proteomes" id="UP000022910"/>
    </source>
</evidence>
<gene>
    <name evidence="2" type="ORF">RirG_170110</name>
</gene>
<name>A0A015IWB1_RHIIW</name>
<dbReference type="OrthoDB" id="2307489at2759"/>
<protein>
    <recommendedName>
        <fullName evidence="1">F-box domain-containing protein</fullName>
    </recommendedName>
</protein>
<reference evidence="2 3" key="1">
    <citation type="submission" date="2014-02" db="EMBL/GenBank/DDBJ databases">
        <title>Single nucleus genome sequencing reveals high similarity among nuclei of an endomycorrhizal fungus.</title>
        <authorList>
            <person name="Lin K."/>
            <person name="Geurts R."/>
            <person name="Zhang Z."/>
            <person name="Limpens E."/>
            <person name="Saunders D.G."/>
            <person name="Mu D."/>
            <person name="Pang E."/>
            <person name="Cao H."/>
            <person name="Cha H."/>
            <person name="Lin T."/>
            <person name="Zhou Q."/>
            <person name="Shang Y."/>
            <person name="Li Y."/>
            <person name="Ivanov S."/>
            <person name="Sharma T."/>
            <person name="Velzen R.V."/>
            <person name="Ruijter N.D."/>
            <person name="Aanen D.K."/>
            <person name="Win J."/>
            <person name="Kamoun S."/>
            <person name="Bisseling T."/>
            <person name="Huang S."/>
        </authorList>
    </citation>
    <scope>NUCLEOTIDE SEQUENCE [LARGE SCALE GENOMIC DNA]</scope>
    <source>
        <strain evidence="3">DAOM197198w</strain>
    </source>
</reference>
<proteinExistence type="predicted"/>
<dbReference type="SUPFAM" id="SSF81383">
    <property type="entry name" value="F-box domain"/>
    <property type="match status" value="1"/>
</dbReference>
<dbReference type="HOGENOM" id="CLU_028913_7_3_1"/>
<dbReference type="AlphaFoldDB" id="A0A015IWB1"/>
<evidence type="ECO:0000259" key="1">
    <source>
        <dbReference type="Pfam" id="PF12937"/>
    </source>
</evidence>
<dbReference type="InterPro" id="IPR001810">
    <property type="entry name" value="F-box_dom"/>
</dbReference>
<dbReference type="EMBL" id="JEMT01025322">
    <property type="protein sequence ID" value="EXX61552.1"/>
    <property type="molecule type" value="Genomic_DNA"/>
</dbReference>
<feature type="domain" description="F-box" evidence="1">
    <location>
        <begin position="33"/>
        <end position="76"/>
    </location>
</feature>
<dbReference type="InterPro" id="IPR036047">
    <property type="entry name" value="F-box-like_dom_sf"/>
</dbReference>
<evidence type="ECO:0000313" key="2">
    <source>
        <dbReference type="EMBL" id="EXX61552.1"/>
    </source>
</evidence>
<keyword evidence="3" id="KW-1185">Reference proteome</keyword>
<dbReference type="SUPFAM" id="SSF52047">
    <property type="entry name" value="RNI-like"/>
    <property type="match status" value="1"/>
</dbReference>
<sequence length="550" mass="63329">MGSALSCLKQSQSPPIPSVVFERYFSFNRNTVTSLPPECLREIFEYLETKGSLYSCLLVNRSWCKVATPILWKSPFKLSNGLSTESTKIIQVYLTCLNRKSKQYLCNNGVILPSNIIEGISSPIFDYPSFLRELKFSDIYNGVSDWFSNVIGNLGDEQQTTFLKILITEQLFKLFMNQCSTFDIISLSDIPYETPTPLLPFLTGSVNCFSRLKSFHCVSKHNNKSEIFRAISQVSEFIETLEVGGVDHDMEVKALGVLIRAQKKLKKFKYTWDYQTKYQVVLSETLCALKSQSKFLTTIQFEYCNFHHCNSMEALADFENLEYIQFIHCIYIGDKMNSFTNAKFPRLKYVGFYTNYIESPRYWVCPDDVAALIENCHNSLEQVLLPRTGNCTISSHKLVKALRLCRNIKDLKIQMGEGDIEEFLEFLKNNERLEKATLICYGDSNIEYFFTKTNQLWPNTLSSLNLKGQWIISPEYLKTLLKECKSSIKQLDLHSSHITDDHVGAVIEYVKEMRSAKKTTLHSCLISGERMSEEGRRKAREFVNLTKIFL</sequence>
<dbReference type="Gene3D" id="3.80.10.10">
    <property type="entry name" value="Ribonuclease Inhibitor"/>
    <property type="match status" value="1"/>
</dbReference>
<dbReference type="Pfam" id="PF12937">
    <property type="entry name" value="F-box-like"/>
    <property type="match status" value="1"/>
</dbReference>
<dbReference type="InterPro" id="IPR032675">
    <property type="entry name" value="LRR_dom_sf"/>
</dbReference>
<comment type="caution">
    <text evidence="2">The sequence shown here is derived from an EMBL/GenBank/DDBJ whole genome shotgun (WGS) entry which is preliminary data.</text>
</comment>
<dbReference type="SMR" id="A0A015IWB1"/>
<dbReference type="Proteomes" id="UP000022910">
    <property type="component" value="Unassembled WGS sequence"/>
</dbReference>
<organism evidence="2 3">
    <name type="scientific">Rhizophagus irregularis (strain DAOM 197198w)</name>
    <name type="common">Glomus intraradices</name>
    <dbReference type="NCBI Taxonomy" id="1432141"/>
    <lineage>
        <taxon>Eukaryota</taxon>
        <taxon>Fungi</taxon>
        <taxon>Fungi incertae sedis</taxon>
        <taxon>Mucoromycota</taxon>
        <taxon>Glomeromycotina</taxon>
        <taxon>Glomeromycetes</taxon>
        <taxon>Glomerales</taxon>
        <taxon>Glomeraceae</taxon>
        <taxon>Rhizophagus</taxon>
    </lineage>
</organism>
<accession>A0A015IWB1</accession>